<organism evidence="1">
    <name type="scientific">marine sediment metagenome</name>
    <dbReference type="NCBI Taxonomy" id="412755"/>
    <lineage>
        <taxon>unclassified sequences</taxon>
        <taxon>metagenomes</taxon>
        <taxon>ecological metagenomes</taxon>
    </lineage>
</organism>
<evidence type="ECO:0000313" key="1">
    <source>
        <dbReference type="EMBL" id="GAH80969.1"/>
    </source>
</evidence>
<reference evidence="1" key="1">
    <citation type="journal article" date="2014" name="Front. Microbiol.">
        <title>High frequency of phylogenetically diverse reductive dehalogenase-homologous genes in deep subseafloor sedimentary metagenomes.</title>
        <authorList>
            <person name="Kawai M."/>
            <person name="Futagami T."/>
            <person name="Toyoda A."/>
            <person name="Takaki Y."/>
            <person name="Nishi S."/>
            <person name="Hori S."/>
            <person name="Arai W."/>
            <person name="Tsubouchi T."/>
            <person name="Morono Y."/>
            <person name="Uchiyama I."/>
            <person name="Ito T."/>
            <person name="Fujiyama A."/>
            <person name="Inagaki F."/>
            <person name="Takami H."/>
        </authorList>
    </citation>
    <scope>NUCLEOTIDE SEQUENCE</scope>
    <source>
        <strain evidence="1">Expedition CK06-06</strain>
    </source>
</reference>
<protein>
    <submittedName>
        <fullName evidence="1">Uncharacterized protein</fullName>
    </submittedName>
</protein>
<accession>X1JRT8</accession>
<proteinExistence type="predicted"/>
<name>X1JRT8_9ZZZZ</name>
<dbReference type="AlphaFoldDB" id="X1JRT8"/>
<gene>
    <name evidence="1" type="ORF">S03H2_61109</name>
</gene>
<sequence length="98" mass="10963">MGVKTTPNDTSAHTFQKRITVPVSQEAAFLINGTKPVFRLDMFGRESFGFIVRKVVTLPESYPHGLAAGKSFNGHKDFWNHMLFPPGLIQVLQNSQCK</sequence>
<comment type="caution">
    <text evidence="1">The sequence shown here is derived from an EMBL/GenBank/DDBJ whole genome shotgun (WGS) entry which is preliminary data.</text>
</comment>
<dbReference type="EMBL" id="BARU01039426">
    <property type="protein sequence ID" value="GAH80969.1"/>
    <property type="molecule type" value="Genomic_DNA"/>
</dbReference>